<dbReference type="InterPro" id="IPR001753">
    <property type="entry name" value="Enoyl-CoA_hydra/iso"/>
</dbReference>
<dbReference type="Gene3D" id="1.10.12.10">
    <property type="entry name" value="Lyase 2-enoyl-coa Hydratase, Chain A, domain 2"/>
    <property type="match status" value="1"/>
</dbReference>
<evidence type="ECO:0000313" key="3">
    <source>
        <dbReference type="EMBL" id="MBP1327280.1"/>
    </source>
</evidence>
<evidence type="ECO:0000256" key="1">
    <source>
        <dbReference type="ARBA" id="ARBA00005254"/>
    </source>
</evidence>
<evidence type="ECO:0000313" key="4">
    <source>
        <dbReference type="Proteomes" id="UP000675163"/>
    </source>
</evidence>
<dbReference type="AlphaFoldDB" id="A0A940PQH5"/>
<reference evidence="3" key="1">
    <citation type="submission" date="2021-02" db="EMBL/GenBank/DDBJ databases">
        <title>Sequencing the genomes of 1000 actinobacteria strains.</title>
        <authorList>
            <person name="Klenk H.-P."/>
        </authorList>
    </citation>
    <scope>NUCLEOTIDE SEQUENCE</scope>
    <source>
        <strain evidence="3">DSM 22850</strain>
    </source>
</reference>
<dbReference type="NCBIfam" id="NF006100">
    <property type="entry name" value="PRK08252.1"/>
    <property type="match status" value="1"/>
</dbReference>
<dbReference type="PROSITE" id="PS00166">
    <property type="entry name" value="ENOYL_COA_HYDRATASE"/>
    <property type="match status" value="1"/>
</dbReference>
<evidence type="ECO:0000256" key="2">
    <source>
        <dbReference type="RuleBase" id="RU003707"/>
    </source>
</evidence>
<name>A0A940PQH5_9MICO</name>
<dbReference type="PANTHER" id="PTHR43802:SF1">
    <property type="entry name" value="IP11341P-RELATED"/>
    <property type="match status" value="1"/>
</dbReference>
<protein>
    <submittedName>
        <fullName evidence="3">Enoyl-CoA hydratase</fullName>
        <ecNumber evidence="3">4.2.1.17</ecNumber>
    </submittedName>
</protein>
<dbReference type="Pfam" id="PF00378">
    <property type="entry name" value="ECH_1"/>
    <property type="match status" value="1"/>
</dbReference>
<dbReference type="EC" id="4.2.1.17" evidence="3"/>
<dbReference type="PANTHER" id="PTHR43802">
    <property type="entry name" value="ENOYL-COA HYDRATASE"/>
    <property type="match status" value="1"/>
</dbReference>
<dbReference type="Gene3D" id="3.90.226.10">
    <property type="entry name" value="2-enoyl-CoA Hydratase, Chain A, domain 1"/>
    <property type="match status" value="1"/>
</dbReference>
<comment type="similarity">
    <text evidence="1 2">Belongs to the enoyl-CoA hydratase/isomerase family.</text>
</comment>
<proteinExistence type="inferred from homology"/>
<sequence>MIITERRGSVLVITINRAERRNALDRAASQGLTQAVEQLEQDPTLTVGVLTGAGGTFSAGMDLKAFLAGEKINDPVRGLGFTKLPAAKPMIAAVEGYALAGGFELALACDLIVASESAKFGLPEVKRGLIAAAGGLFRLPQRIPKAKAVEYLLTGDFIEAVDGHALGLVNILSAPGGALQAALDLADRIAANGPLAVRATKTIIDESAEWPMSEAFERQQPFVTEVFNSADAREGSVAFGEKRVPVWQGR</sequence>
<dbReference type="GO" id="GO:0004300">
    <property type="term" value="F:enoyl-CoA hydratase activity"/>
    <property type="evidence" value="ECO:0007669"/>
    <property type="project" value="UniProtKB-EC"/>
</dbReference>
<comment type="caution">
    <text evidence="3">The sequence shown here is derived from an EMBL/GenBank/DDBJ whole genome shotgun (WGS) entry which is preliminary data.</text>
</comment>
<dbReference type="InterPro" id="IPR014748">
    <property type="entry name" value="Enoyl-CoA_hydra_C"/>
</dbReference>
<dbReference type="EMBL" id="JAFIDA010000001">
    <property type="protein sequence ID" value="MBP1327280.1"/>
    <property type="molecule type" value="Genomic_DNA"/>
</dbReference>
<accession>A0A940PQH5</accession>
<dbReference type="InterPro" id="IPR018376">
    <property type="entry name" value="Enoyl-CoA_hyd/isom_CS"/>
</dbReference>
<dbReference type="SUPFAM" id="SSF52096">
    <property type="entry name" value="ClpP/crotonase"/>
    <property type="match status" value="1"/>
</dbReference>
<dbReference type="Proteomes" id="UP000675163">
    <property type="component" value="Unassembled WGS sequence"/>
</dbReference>
<keyword evidence="3" id="KW-0456">Lyase</keyword>
<dbReference type="InterPro" id="IPR029045">
    <property type="entry name" value="ClpP/crotonase-like_dom_sf"/>
</dbReference>
<gene>
    <name evidence="3" type="ORF">JOF28_002512</name>
</gene>
<organism evidence="3 4">
    <name type="scientific">Leucobacter exalbidus</name>
    <dbReference type="NCBI Taxonomy" id="662960"/>
    <lineage>
        <taxon>Bacteria</taxon>
        <taxon>Bacillati</taxon>
        <taxon>Actinomycetota</taxon>
        <taxon>Actinomycetes</taxon>
        <taxon>Micrococcales</taxon>
        <taxon>Microbacteriaceae</taxon>
        <taxon>Leucobacter</taxon>
    </lineage>
</organism>
<dbReference type="CDD" id="cd06558">
    <property type="entry name" value="crotonase-like"/>
    <property type="match status" value="1"/>
</dbReference>
<keyword evidence="4" id="KW-1185">Reference proteome</keyword>